<comment type="caution">
    <text evidence="2">The sequence shown here is derived from an EMBL/GenBank/DDBJ whole genome shotgun (WGS) entry which is preliminary data.</text>
</comment>
<feature type="domain" description="PIN" evidence="1">
    <location>
        <begin position="4"/>
        <end position="118"/>
    </location>
</feature>
<dbReference type="EMBL" id="JACIES010000001">
    <property type="protein sequence ID" value="MBB4024811.1"/>
    <property type="molecule type" value="Genomic_DNA"/>
</dbReference>
<evidence type="ECO:0000313" key="2">
    <source>
        <dbReference type="EMBL" id="MBB4024811.1"/>
    </source>
</evidence>
<evidence type="ECO:0000259" key="1">
    <source>
        <dbReference type="Pfam" id="PF13470"/>
    </source>
</evidence>
<dbReference type="RefSeq" id="WP_124318241.1">
    <property type="nucleotide sequence ID" value="NZ_AP028155.1"/>
</dbReference>
<dbReference type="InterPro" id="IPR029060">
    <property type="entry name" value="PIN-like_dom_sf"/>
</dbReference>
<dbReference type="Gene3D" id="3.40.50.1010">
    <property type="entry name" value="5'-nuclease"/>
    <property type="match status" value="1"/>
</dbReference>
<evidence type="ECO:0000313" key="3">
    <source>
        <dbReference type="Proteomes" id="UP000546007"/>
    </source>
</evidence>
<protein>
    <submittedName>
        <fullName evidence="2">Putative nucleic acid-binding protein</fullName>
    </submittedName>
</protein>
<accession>A0A7W6HTP9</accession>
<proteinExistence type="predicted"/>
<sequence>MKHYCVDTNVVIDMLANRGEFAEAASNLMDAAGRGEICVYISSLSYSNIYYIIRRYLGHERTIESLKELSKYVGILPVNGKIIRLSLDSEFGDFEDAIQYFSALQNRKIEAIVTRNVKDFKLSTLPVLQPSELLV</sequence>
<dbReference type="SUPFAM" id="SSF88723">
    <property type="entry name" value="PIN domain-like"/>
    <property type="match status" value="1"/>
</dbReference>
<organism evidence="2 3">
    <name type="scientific">Butyricimonas faecihominis</name>
    <dbReference type="NCBI Taxonomy" id="1472416"/>
    <lineage>
        <taxon>Bacteria</taxon>
        <taxon>Pseudomonadati</taxon>
        <taxon>Bacteroidota</taxon>
        <taxon>Bacteroidia</taxon>
        <taxon>Bacteroidales</taxon>
        <taxon>Odoribacteraceae</taxon>
        <taxon>Butyricimonas</taxon>
    </lineage>
</organism>
<dbReference type="Proteomes" id="UP000546007">
    <property type="component" value="Unassembled WGS sequence"/>
</dbReference>
<dbReference type="GeneID" id="93101029"/>
<gene>
    <name evidence="2" type="ORF">GGR14_000572</name>
</gene>
<keyword evidence="3" id="KW-1185">Reference proteome</keyword>
<dbReference type="AlphaFoldDB" id="A0A7W6HTP9"/>
<dbReference type="OrthoDB" id="1148871at2"/>
<dbReference type="Pfam" id="PF13470">
    <property type="entry name" value="PIN_3"/>
    <property type="match status" value="1"/>
</dbReference>
<reference evidence="2 3" key="1">
    <citation type="submission" date="2020-08" db="EMBL/GenBank/DDBJ databases">
        <title>Genomic Encyclopedia of Type Strains, Phase IV (KMG-IV): sequencing the most valuable type-strain genomes for metagenomic binning, comparative biology and taxonomic classification.</title>
        <authorList>
            <person name="Goeker M."/>
        </authorList>
    </citation>
    <scope>NUCLEOTIDE SEQUENCE [LARGE SCALE GENOMIC DNA]</scope>
    <source>
        <strain evidence="2 3">DSM 105721</strain>
    </source>
</reference>
<dbReference type="InterPro" id="IPR002716">
    <property type="entry name" value="PIN_dom"/>
</dbReference>
<name>A0A7W6HTP9_9BACT</name>